<name>A0A2T9YA82_9FUNG</name>
<dbReference type="OrthoDB" id="5541877at2759"/>
<proteinExistence type="predicted"/>
<keyword evidence="1" id="KW-0812">Transmembrane</keyword>
<dbReference type="EMBL" id="MBFR01000330">
    <property type="protein sequence ID" value="PVU89224.1"/>
    <property type="molecule type" value="Genomic_DNA"/>
</dbReference>
<evidence type="ECO:0000313" key="3">
    <source>
        <dbReference type="Proteomes" id="UP000245383"/>
    </source>
</evidence>
<keyword evidence="3" id="KW-1185">Reference proteome</keyword>
<comment type="caution">
    <text evidence="2">The sequence shown here is derived from an EMBL/GenBank/DDBJ whole genome shotgun (WGS) entry which is preliminary data.</text>
</comment>
<gene>
    <name evidence="2" type="ORF">BB561_005476</name>
</gene>
<protein>
    <submittedName>
        <fullName evidence="2">Uncharacterized protein</fullName>
    </submittedName>
</protein>
<feature type="transmembrane region" description="Helical" evidence="1">
    <location>
        <begin position="193"/>
        <end position="216"/>
    </location>
</feature>
<feature type="transmembrane region" description="Helical" evidence="1">
    <location>
        <begin position="366"/>
        <end position="384"/>
    </location>
</feature>
<feature type="transmembrane region" description="Helical" evidence="1">
    <location>
        <begin position="228"/>
        <end position="248"/>
    </location>
</feature>
<keyword evidence="1" id="KW-0472">Membrane</keyword>
<dbReference type="AlphaFoldDB" id="A0A2T9YA82"/>
<dbReference type="PANTHER" id="PTHR40467">
    <property type="match status" value="1"/>
</dbReference>
<sequence>MINQKFPEIPSSSNFIFSNKTGAKDSTNTNGSFDINSVSKLPHKKSLEHPLKRKSLYSSTAESPLKKTSANNIFSQKHNISQYGTIEYPTPQSSLFFNHLQTVGSMASLNPPQPFHNSLSEPLSAFGDPWNNRDVNIASHAIADSEIFEEDDFGVFNPHWEEMLTFLLSWVSVPLPAIKFESNTGSPTFKIHFWSFLLFYYGIYNLCALLLVTNMFRLYSLNWWPESMSATSAIITSWIGSMSLGAIFYEYDPQLLREPLVWTGITLATLILPLIISFLQTRKHYSQLPTRPIYATTTDHMLFFSSLEWRTPTSYLRFLWFCGIFTLWYLALVAGEYLAYTYVSTLPHKSIENLKNLFARLHSPDQYLFIQLGSSLWVVLFFPFRMSKITWKILSYFDLAADTYEEYLRHTGFTFYIRNLAENTTMLAFLSWVSILHYGPNKALYPYFQFSINDSDNSIVGNNHEVRYSYELTMKASIVVWCCEFTVSRMEISVYDSSDIFPSYSRTAKYAVCTD</sequence>
<accession>A0A2T9YA82</accession>
<evidence type="ECO:0000256" key="1">
    <source>
        <dbReference type="SAM" id="Phobius"/>
    </source>
</evidence>
<reference evidence="2 3" key="1">
    <citation type="journal article" date="2018" name="MBio">
        <title>Comparative Genomics Reveals the Core Gene Toolbox for the Fungus-Insect Symbiosis.</title>
        <authorList>
            <person name="Wang Y."/>
            <person name="Stata M."/>
            <person name="Wang W."/>
            <person name="Stajich J.E."/>
            <person name="White M.M."/>
            <person name="Moncalvo J.M."/>
        </authorList>
    </citation>
    <scope>NUCLEOTIDE SEQUENCE [LARGE SCALE GENOMIC DNA]</scope>
    <source>
        <strain evidence="2 3">SWE-8-4</strain>
    </source>
</reference>
<dbReference type="PANTHER" id="PTHR40467:SF1">
    <property type="match status" value="1"/>
</dbReference>
<dbReference type="Proteomes" id="UP000245383">
    <property type="component" value="Unassembled WGS sequence"/>
</dbReference>
<keyword evidence="1" id="KW-1133">Transmembrane helix</keyword>
<dbReference type="InterPro" id="IPR039966">
    <property type="entry name" value="C553.12c"/>
</dbReference>
<feature type="transmembrane region" description="Helical" evidence="1">
    <location>
        <begin position="318"/>
        <end position="340"/>
    </location>
</feature>
<evidence type="ECO:0000313" key="2">
    <source>
        <dbReference type="EMBL" id="PVU89224.1"/>
    </source>
</evidence>
<organism evidence="2 3">
    <name type="scientific">Smittium simulii</name>
    <dbReference type="NCBI Taxonomy" id="133385"/>
    <lineage>
        <taxon>Eukaryota</taxon>
        <taxon>Fungi</taxon>
        <taxon>Fungi incertae sedis</taxon>
        <taxon>Zoopagomycota</taxon>
        <taxon>Kickxellomycotina</taxon>
        <taxon>Harpellomycetes</taxon>
        <taxon>Harpellales</taxon>
        <taxon>Legeriomycetaceae</taxon>
        <taxon>Smittium</taxon>
    </lineage>
</organism>
<feature type="transmembrane region" description="Helical" evidence="1">
    <location>
        <begin position="260"/>
        <end position="279"/>
    </location>
</feature>